<protein>
    <recommendedName>
        <fullName evidence="1">uroporphyrinogen-III C-methyltransferase</fullName>
        <ecNumber evidence="1">2.1.1.107</ecNumber>
    </recommendedName>
</protein>
<dbReference type="KEGG" id="dni:HX89_07955"/>
<dbReference type="Pfam" id="PF00590">
    <property type="entry name" value="TP_methylase"/>
    <property type="match status" value="1"/>
</dbReference>
<dbReference type="EMBL" id="CP008889">
    <property type="protein sequence ID" value="AIF40887.1"/>
    <property type="molecule type" value="Genomic_DNA"/>
</dbReference>
<evidence type="ECO:0000313" key="7">
    <source>
        <dbReference type="EMBL" id="AIF40887.1"/>
    </source>
</evidence>
<sequence>MTLVGGGPGDPGLLTVAGLGAIERADVIVCDRLAPLDALAHARADATIIHVGKIPRGAFTPQEEINRLLVEHALSGRDVVRFKGGDNFVFGRGGEEVIACRDAGLSVDVVPGVTSAIAVPALAGIPVTHRTSSQGFTVVSGHVAPGDPRSDLDWAALACTCTTLVVLMGVAHLRAIASALVDGGLPASTPAATIADGAMPSERRVVATLATLPDAVADAGLGAPAITVIGDVVAALDGTRLHASSDDAGAV</sequence>
<dbReference type="NCBIfam" id="TIGR01469">
    <property type="entry name" value="cobA_cysG_Cterm"/>
    <property type="match status" value="1"/>
</dbReference>
<reference evidence="7 8" key="1">
    <citation type="submission" date="2014-07" db="EMBL/GenBank/DDBJ databases">
        <title>Genome Sequencing of Dermacoccus nishinomiyaensis.</title>
        <authorList>
            <person name="Hong K.W."/>
            <person name="Chan K.G."/>
        </authorList>
    </citation>
    <scope>NUCLEOTIDE SEQUENCE [LARGE SCALE GENOMIC DNA]</scope>
    <source>
        <strain evidence="7 8">M25</strain>
    </source>
</reference>
<dbReference type="InterPro" id="IPR014777">
    <property type="entry name" value="4pyrrole_Mease_sub1"/>
</dbReference>
<accession>A0A075JHY2</accession>
<evidence type="ECO:0000256" key="5">
    <source>
        <dbReference type="ARBA" id="ARBA00023244"/>
    </source>
</evidence>
<dbReference type="EC" id="2.1.1.107" evidence="1"/>
<gene>
    <name evidence="7" type="ORF">HX89_07955</name>
</gene>
<dbReference type="PANTHER" id="PTHR45790">
    <property type="entry name" value="SIROHEME SYNTHASE-RELATED"/>
    <property type="match status" value="1"/>
</dbReference>
<dbReference type="Gene3D" id="3.40.1010.10">
    <property type="entry name" value="Cobalt-precorrin-4 Transmethylase, Domain 1"/>
    <property type="match status" value="1"/>
</dbReference>
<keyword evidence="5" id="KW-0627">Porphyrin biosynthesis</keyword>
<dbReference type="InterPro" id="IPR050161">
    <property type="entry name" value="Siro_Cobalamin_biosynth"/>
</dbReference>
<feature type="domain" description="Tetrapyrrole methylase" evidence="6">
    <location>
        <begin position="2"/>
        <end position="212"/>
    </location>
</feature>
<dbReference type="HOGENOM" id="CLU_011276_7_0_11"/>
<evidence type="ECO:0000256" key="3">
    <source>
        <dbReference type="ARBA" id="ARBA00022679"/>
    </source>
</evidence>
<proteinExistence type="predicted"/>
<dbReference type="NCBIfam" id="NF004790">
    <property type="entry name" value="PRK06136.1"/>
    <property type="match status" value="1"/>
</dbReference>
<evidence type="ECO:0000259" key="6">
    <source>
        <dbReference type="Pfam" id="PF00590"/>
    </source>
</evidence>
<dbReference type="eggNOG" id="COG0007">
    <property type="taxonomic scope" value="Bacteria"/>
</dbReference>
<evidence type="ECO:0000256" key="1">
    <source>
        <dbReference type="ARBA" id="ARBA00012162"/>
    </source>
</evidence>
<dbReference type="CDD" id="cd11642">
    <property type="entry name" value="SUMT"/>
    <property type="match status" value="1"/>
</dbReference>
<keyword evidence="8" id="KW-1185">Reference proteome</keyword>
<dbReference type="InterPro" id="IPR006366">
    <property type="entry name" value="CobA/CysG_C"/>
</dbReference>
<dbReference type="GO" id="GO:0004851">
    <property type="term" value="F:uroporphyrin-III C-methyltransferase activity"/>
    <property type="evidence" value="ECO:0007669"/>
    <property type="project" value="UniProtKB-EC"/>
</dbReference>
<dbReference type="InterPro" id="IPR014776">
    <property type="entry name" value="4pyrrole_Mease_sub2"/>
</dbReference>
<name>A0A075JHY2_9MICO</name>
<dbReference type="AlphaFoldDB" id="A0A075JHY2"/>
<evidence type="ECO:0000256" key="2">
    <source>
        <dbReference type="ARBA" id="ARBA00022603"/>
    </source>
</evidence>
<keyword evidence="3" id="KW-0808">Transferase</keyword>
<dbReference type="InterPro" id="IPR000878">
    <property type="entry name" value="4pyrrol_Mease"/>
</dbReference>
<organism evidence="7 8">
    <name type="scientific">Dermacoccus nishinomiyaensis</name>
    <dbReference type="NCBI Taxonomy" id="1274"/>
    <lineage>
        <taxon>Bacteria</taxon>
        <taxon>Bacillati</taxon>
        <taxon>Actinomycetota</taxon>
        <taxon>Actinomycetes</taxon>
        <taxon>Micrococcales</taxon>
        <taxon>Dermacoccaceae</taxon>
        <taxon>Dermacoccus</taxon>
    </lineage>
</organism>
<dbReference type="Proteomes" id="UP000027986">
    <property type="component" value="Chromosome"/>
</dbReference>
<keyword evidence="2" id="KW-0489">Methyltransferase</keyword>
<dbReference type="InterPro" id="IPR035996">
    <property type="entry name" value="4pyrrol_Methylase_sf"/>
</dbReference>
<keyword evidence="4" id="KW-0949">S-adenosyl-L-methionine</keyword>
<dbReference type="FunFam" id="3.30.950.10:FF:000001">
    <property type="entry name" value="Siroheme synthase"/>
    <property type="match status" value="1"/>
</dbReference>
<evidence type="ECO:0000313" key="8">
    <source>
        <dbReference type="Proteomes" id="UP000027986"/>
    </source>
</evidence>
<dbReference type="SUPFAM" id="SSF53790">
    <property type="entry name" value="Tetrapyrrole methylase"/>
    <property type="match status" value="1"/>
</dbReference>
<dbReference type="Gene3D" id="3.30.950.10">
    <property type="entry name" value="Methyltransferase, Cobalt-precorrin-4 Transmethylase, Domain 2"/>
    <property type="match status" value="1"/>
</dbReference>
<dbReference type="GO" id="GO:0019354">
    <property type="term" value="P:siroheme biosynthetic process"/>
    <property type="evidence" value="ECO:0007669"/>
    <property type="project" value="InterPro"/>
</dbReference>
<dbReference type="PANTHER" id="PTHR45790:SF3">
    <property type="entry name" value="S-ADENOSYL-L-METHIONINE-DEPENDENT UROPORPHYRINOGEN III METHYLTRANSFERASE, CHLOROPLASTIC"/>
    <property type="match status" value="1"/>
</dbReference>
<dbReference type="GO" id="GO:0032259">
    <property type="term" value="P:methylation"/>
    <property type="evidence" value="ECO:0007669"/>
    <property type="project" value="UniProtKB-KW"/>
</dbReference>
<evidence type="ECO:0000256" key="4">
    <source>
        <dbReference type="ARBA" id="ARBA00022691"/>
    </source>
</evidence>
<dbReference type="FunFam" id="3.40.1010.10:FF:000001">
    <property type="entry name" value="Siroheme synthase"/>
    <property type="match status" value="1"/>
</dbReference>